<feature type="transmembrane region" description="Helical" evidence="2">
    <location>
        <begin position="258"/>
        <end position="276"/>
    </location>
</feature>
<dbReference type="EMBL" id="CAKOGP040001668">
    <property type="protein sequence ID" value="CAJ1946282.1"/>
    <property type="molecule type" value="Genomic_DNA"/>
</dbReference>
<evidence type="ECO:0000256" key="1">
    <source>
        <dbReference type="SAM" id="MobiDB-lite"/>
    </source>
</evidence>
<reference evidence="3" key="1">
    <citation type="submission" date="2023-08" db="EMBL/GenBank/DDBJ databases">
        <authorList>
            <person name="Audoor S."/>
            <person name="Bilcke G."/>
        </authorList>
    </citation>
    <scope>NUCLEOTIDE SEQUENCE</scope>
</reference>
<keyword evidence="2" id="KW-0472">Membrane</keyword>
<feature type="transmembrane region" description="Helical" evidence="2">
    <location>
        <begin position="171"/>
        <end position="190"/>
    </location>
</feature>
<sequence length="351" mass="39817">MASPTMSSDSFMLSTHRELTFIGDDDFYKKDTEVYQVEQIVGFGVIALAFFVTCYLTNRLSRETRELYEWNAIRLILPAAMFFMGLESMTLAMDYAHINIWRQWAVAIYMFESMCAPGIFMATFVATFLSYRTRSIPFCMVYRGPGRSTNSRSTTPDDEDRQTLIRPATMVVMMRVFTVAILMLSFGVNFDVVWDKPDLAGRTGWMTILTEPWQEDSSAHVVYSLLPMGMTSLSCLYFSALLWRYGSEFSMIVYPSSINPWIYTLVGSIIMFIGQFPGPDWFPLASNAGILVYLVTMLRLLHEVRKDILQAGDLGEFLHALGSENASNMVSEPASTNKEDPESPSTPYQIT</sequence>
<feature type="transmembrane region" description="Helical" evidence="2">
    <location>
        <begin position="221"/>
        <end position="246"/>
    </location>
</feature>
<gene>
    <name evidence="3" type="ORF">CYCCA115_LOCUS10423</name>
</gene>
<feature type="region of interest" description="Disordered" evidence="1">
    <location>
        <begin position="328"/>
        <end position="351"/>
    </location>
</feature>
<keyword evidence="2" id="KW-1133">Transmembrane helix</keyword>
<evidence type="ECO:0000313" key="3">
    <source>
        <dbReference type="EMBL" id="CAJ1946282.1"/>
    </source>
</evidence>
<name>A0AAD2CVL2_9STRA</name>
<evidence type="ECO:0008006" key="5">
    <source>
        <dbReference type="Google" id="ProtNLM"/>
    </source>
</evidence>
<evidence type="ECO:0000313" key="4">
    <source>
        <dbReference type="Proteomes" id="UP001295423"/>
    </source>
</evidence>
<feature type="transmembrane region" description="Helical" evidence="2">
    <location>
        <begin position="68"/>
        <end position="86"/>
    </location>
</feature>
<feature type="transmembrane region" description="Helical" evidence="2">
    <location>
        <begin position="39"/>
        <end position="56"/>
    </location>
</feature>
<dbReference type="Proteomes" id="UP001295423">
    <property type="component" value="Unassembled WGS sequence"/>
</dbReference>
<feature type="transmembrane region" description="Helical" evidence="2">
    <location>
        <begin position="282"/>
        <end position="301"/>
    </location>
</feature>
<feature type="transmembrane region" description="Helical" evidence="2">
    <location>
        <begin position="106"/>
        <end position="131"/>
    </location>
</feature>
<evidence type="ECO:0000256" key="2">
    <source>
        <dbReference type="SAM" id="Phobius"/>
    </source>
</evidence>
<proteinExistence type="predicted"/>
<accession>A0AAD2CVL2</accession>
<comment type="caution">
    <text evidence="3">The sequence shown here is derived from an EMBL/GenBank/DDBJ whole genome shotgun (WGS) entry which is preliminary data.</text>
</comment>
<protein>
    <recommendedName>
        <fullName evidence="5">Transmembrane protein</fullName>
    </recommendedName>
</protein>
<dbReference type="AlphaFoldDB" id="A0AAD2CVL2"/>
<keyword evidence="2" id="KW-0812">Transmembrane</keyword>
<keyword evidence="4" id="KW-1185">Reference proteome</keyword>
<organism evidence="3 4">
    <name type="scientific">Cylindrotheca closterium</name>
    <dbReference type="NCBI Taxonomy" id="2856"/>
    <lineage>
        <taxon>Eukaryota</taxon>
        <taxon>Sar</taxon>
        <taxon>Stramenopiles</taxon>
        <taxon>Ochrophyta</taxon>
        <taxon>Bacillariophyta</taxon>
        <taxon>Bacillariophyceae</taxon>
        <taxon>Bacillariophycidae</taxon>
        <taxon>Bacillariales</taxon>
        <taxon>Bacillariaceae</taxon>
        <taxon>Cylindrotheca</taxon>
    </lineage>
</organism>